<dbReference type="PRINTS" id="PR00625">
    <property type="entry name" value="JDOMAIN"/>
</dbReference>
<evidence type="ECO:0000259" key="3">
    <source>
        <dbReference type="PROSITE" id="PS50076"/>
    </source>
</evidence>
<sequence length="219" mass="25581">MDLAGYYRLLGLRTGASYEDIKAAYRRLARQYHPDSNPTNQQQAQEKFIRLTEAYKALISVVRPAPESAAPAKAESNRTQPTYSRDRVSSKSSQVQPPVKPQVKVTKKSPPIQTENLSQTDQKLKSQSYEQLQQLLKQQRFPRAIALIEGLAQRLPNDVEVRQWQAITYQRFGRYLVNTRQSEKARVYLKKALRTDPHNKSLWYEVEREFRRIEQIEIY</sequence>
<dbReference type="InterPro" id="IPR036869">
    <property type="entry name" value="J_dom_sf"/>
</dbReference>
<feature type="compositionally biased region" description="Low complexity" evidence="2">
    <location>
        <begin position="90"/>
        <end position="111"/>
    </location>
</feature>
<dbReference type="InterPro" id="IPR019734">
    <property type="entry name" value="TPR_rpt"/>
</dbReference>
<accession>A0AA96WJW0</accession>
<feature type="compositionally biased region" description="Polar residues" evidence="2">
    <location>
        <begin position="112"/>
        <end position="121"/>
    </location>
</feature>
<protein>
    <submittedName>
        <fullName evidence="4">J domain-containing protein</fullName>
    </submittedName>
</protein>
<dbReference type="RefSeq" id="WP_316435288.1">
    <property type="nucleotide sequence ID" value="NZ_CP053586.1"/>
</dbReference>
<gene>
    <name evidence="4" type="ORF">HJG54_12475</name>
</gene>
<dbReference type="SUPFAM" id="SSF46565">
    <property type="entry name" value="Chaperone J-domain"/>
    <property type="match status" value="1"/>
</dbReference>
<dbReference type="Pfam" id="PF00226">
    <property type="entry name" value="DnaJ"/>
    <property type="match status" value="1"/>
</dbReference>
<keyword evidence="1" id="KW-0802">TPR repeat</keyword>
<dbReference type="PROSITE" id="PS50076">
    <property type="entry name" value="DNAJ_2"/>
    <property type="match status" value="1"/>
</dbReference>
<evidence type="ECO:0000256" key="1">
    <source>
        <dbReference type="PROSITE-ProRule" id="PRU00339"/>
    </source>
</evidence>
<dbReference type="SUPFAM" id="SSF48452">
    <property type="entry name" value="TPR-like"/>
    <property type="match status" value="1"/>
</dbReference>
<dbReference type="AlphaFoldDB" id="A0AA96WJW0"/>
<evidence type="ECO:0000256" key="2">
    <source>
        <dbReference type="SAM" id="MobiDB-lite"/>
    </source>
</evidence>
<reference evidence="4" key="1">
    <citation type="submission" date="2020-05" db="EMBL/GenBank/DDBJ databases">
        <authorList>
            <person name="Zhu T."/>
            <person name="Keshari N."/>
            <person name="Lu X."/>
        </authorList>
    </citation>
    <scope>NUCLEOTIDE SEQUENCE</scope>
    <source>
        <strain evidence="4">NK1-12</strain>
    </source>
</reference>
<organism evidence="4">
    <name type="scientific">Leptolyngbya sp. NK1-12</name>
    <dbReference type="NCBI Taxonomy" id="2547451"/>
    <lineage>
        <taxon>Bacteria</taxon>
        <taxon>Bacillati</taxon>
        <taxon>Cyanobacteriota</taxon>
        <taxon>Cyanophyceae</taxon>
        <taxon>Leptolyngbyales</taxon>
        <taxon>Leptolyngbyaceae</taxon>
        <taxon>Leptolyngbya group</taxon>
        <taxon>Leptolyngbya</taxon>
    </lineage>
</organism>
<dbReference type="InterPro" id="IPR011990">
    <property type="entry name" value="TPR-like_helical_dom_sf"/>
</dbReference>
<dbReference type="PROSITE" id="PS50005">
    <property type="entry name" value="TPR"/>
    <property type="match status" value="1"/>
</dbReference>
<proteinExistence type="predicted"/>
<dbReference type="CDD" id="cd06257">
    <property type="entry name" value="DnaJ"/>
    <property type="match status" value="1"/>
</dbReference>
<dbReference type="Gene3D" id="1.25.40.10">
    <property type="entry name" value="Tetratricopeptide repeat domain"/>
    <property type="match status" value="1"/>
</dbReference>
<name>A0AA96WJW0_9CYAN</name>
<dbReference type="EMBL" id="CP053586">
    <property type="protein sequence ID" value="WNZ23586.1"/>
    <property type="molecule type" value="Genomic_DNA"/>
</dbReference>
<dbReference type="SMART" id="SM00271">
    <property type="entry name" value="DnaJ"/>
    <property type="match status" value="1"/>
</dbReference>
<dbReference type="Gene3D" id="1.10.287.110">
    <property type="entry name" value="DnaJ domain"/>
    <property type="match status" value="1"/>
</dbReference>
<feature type="region of interest" description="Disordered" evidence="2">
    <location>
        <begin position="66"/>
        <end position="121"/>
    </location>
</feature>
<dbReference type="PANTHER" id="PTHR24074">
    <property type="entry name" value="CO-CHAPERONE PROTEIN DJLA"/>
    <property type="match status" value="1"/>
</dbReference>
<feature type="repeat" description="TPR" evidence="1">
    <location>
        <begin position="166"/>
        <end position="199"/>
    </location>
</feature>
<feature type="domain" description="J" evidence="3">
    <location>
        <begin position="5"/>
        <end position="80"/>
    </location>
</feature>
<dbReference type="InterPro" id="IPR050817">
    <property type="entry name" value="DjlA_DnaK_co-chaperone"/>
</dbReference>
<dbReference type="InterPro" id="IPR001623">
    <property type="entry name" value="DnaJ_domain"/>
</dbReference>
<evidence type="ECO:0000313" key="4">
    <source>
        <dbReference type="EMBL" id="WNZ23586.1"/>
    </source>
</evidence>